<evidence type="ECO:0000313" key="1">
    <source>
        <dbReference type="EMBL" id="GGX63917.1"/>
    </source>
</evidence>
<reference evidence="1" key="1">
    <citation type="journal article" date="2014" name="Int. J. Syst. Evol. Microbiol.">
        <title>Complete genome sequence of Corynebacterium casei LMG S-19264T (=DSM 44701T), isolated from a smear-ripened cheese.</title>
        <authorList>
            <consortium name="US DOE Joint Genome Institute (JGI-PGF)"/>
            <person name="Walter F."/>
            <person name="Albersmeier A."/>
            <person name="Kalinowski J."/>
            <person name="Ruckert C."/>
        </authorList>
    </citation>
    <scope>NUCLEOTIDE SEQUENCE</scope>
    <source>
        <strain evidence="1">JCM 4956</strain>
    </source>
</reference>
<accession>A0A918KHP6</accession>
<dbReference type="Proteomes" id="UP000645555">
    <property type="component" value="Unassembled WGS sequence"/>
</dbReference>
<dbReference type="RefSeq" id="WP_229916232.1">
    <property type="nucleotide sequence ID" value="NZ_BMWD01000010.1"/>
</dbReference>
<keyword evidence="2" id="KW-1185">Reference proteome</keyword>
<gene>
    <name evidence="1" type="ORF">GCM10010515_34550</name>
</gene>
<proteinExistence type="predicted"/>
<dbReference type="EMBL" id="BMWD01000010">
    <property type="protein sequence ID" value="GGX63917.1"/>
    <property type="molecule type" value="Genomic_DNA"/>
</dbReference>
<name>A0A918KHP6_9ACTN</name>
<protein>
    <submittedName>
        <fullName evidence="1">Uncharacterized protein</fullName>
    </submittedName>
</protein>
<sequence>MTDTKHRLTLQVVVPEAALRGDGVELRPLVDGRDILAVAFTDGPGEDPKYLLPPGGPLIAGAEPHEVRLAEASCVEACCGALYVTLRRDGDDVVWSDWRNPDRDGVDLPEFRFDAGEYRAEVERAVADRGWEWPARTVARLLEQSLVEHAEWLAQWECELDMVEALVWEPDRIGLFLFHPSRSVTRGRDPWLQFRLELDVSEDDPAAQAARFAAELAADDPRMIAEVCGGSAQFARELGYRWPQRP</sequence>
<organism evidence="1 2">
    <name type="scientific">Streptomyces fructofermentans</name>
    <dbReference type="NCBI Taxonomy" id="152141"/>
    <lineage>
        <taxon>Bacteria</taxon>
        <taxon>Bacillati</taxon>
        <taxon>Actinomycetota</taxon>
        <taxon>Actinomycetes</taxon>
        <taxon>Kitasatosporales</taxon>
        <taxon>Streptomycetaceae</taxon>
        <taxon>Streptomyces</taxon>
    </lineage>
</organism>
<reference evidence="1" key="2">
    <citation type="submission" date="2020-09" db="EMBL/GenBank/DDBJ databases">
        <authorList>
            <person name="Sun Q."/>
            <person name="Ohkuma M."/>
        </authorList>
    </citation>
    <scope>NUCLEOTIDE SEQUENCE</scope>
    <source>
        <strain evidence="1">JCM 4956</strain>
    </source>
</reference>
<evidence type="ECO:0000313" key="2">
    <source>
        <dbReference type="Proteomes" id="UP000645555"/>
    </source>
</evidence>
<comment type="caution">
    <text evidence="1">The sequence shown here is derived from an EMBL/GenBank/DDBJ whole genome shotgun (WGS) entry which is preliminary data.</text>
</comment>
<dbReference type="AlphaFoldDB" id="A0A918KHP6"/>